<feature type="transmembrane region" description="Helical" evidence="2">
    <location>
        <begin position="105"/>
        <end position="123"/>
    </location>
</feature>
<keyword evidence="2" id="KW-0812">Transmembrane</keyword>
<protein>
    <submittedName>
        <fullName evidence="3">Uncharacterized protein</fullName>
    </submittedName>
</protein>
<dbReference type="Proteomes" id="UP000192251">
    <property type="component" value="Chromosome"/>
</dbReference>
<reference evidence="3 4" key="1">
    <citation type="submission" date="2017-04" db="EMBL/GenBank/DDBJ databases">
        <title>The complete genome sequence of Streptomyces albolongus YIM 101047, the producer of novel bafilomycins and novel odoriferous sesquiterpenoids.</title>
        <authorList>
            <person name="Yin M."/>
            <person name="Jiang Y."/>
        </authorList>
    </citation>
    <scope>NUCLEOTIDE SEQUENCE [LARGE SCALE GENOMIC DNA]</scope>
    <source>
        <strain evidence="3 4">YIM 101047</strain>
    </source>
</reference>
<keyword evidence="2" id="KW-1133">Transmembrane helix</keyword>
<evidence type="ECO:0000313" key="3">
    <source>
        <dbReference type="EMBL" id="ARF77205.1"/>
    </source>
</evidence>
<gene>
    <name evidence="3" type="ORF">B7C62_16610</name>
</gene>
<organism evidence="3 4">
    <name type="scientific">Kitasatospora albolonga</name>
    <dbReference type="NCBI Taxonomy" id="68173"/>
    <lineage>
        <taxon>Bacteria</taxon>
        <taxon>Bacillati</taxon>
        <taxon>Actinomycetota</taxon>
        <taxon>Actinomycetes</taxon>
        <taxon>Kitasatosporales</taxon>
        <taxon>Streptomycetaceae</taxon>
        <taxon>Kitasatospora</taxon>
    </lineage>
</organism>
<feature type="region of interest" description="Disordered" evidence="1">
    <location>
        <begin position="1"/>
        <end position="92"/>
    </location>
</feature>
<keyword evidence="2" id="KW-0472">Membrane</keyword>
<keyword evidence="4" id="KW-1185">Reference proteome</keyword>
<proteinExistence type="predicted"/>
<evidence type="ECO:0000256" key="2">
    <source>
        <dbReference type="SAM" id="Phobius"/>
    </source>
</evidence>
<evidence type="ECO:0000313" key="4">
    <source>
        <dbReference type="Proteomes" id="UP000192251"/>
    </source>
</evidence>
<evidence type="ECO:0000256" key="1">
    <source>
        <dbReference type="SAM" id="MobiDB-lite"/>
    </source>
</evidence>
<dbReference type="AlphaFoldDB" id="A0ABC8C5P6"/>
<feature type="compositionally biased region" description="Polar residues" evidence="1">
    <location>
        <begin position="15"/>
        <end position="27"/>
    </location>
</feature>
<dbReference type="EMBL" id="CP020563">
    <property type="protein sequence ID" value="ARF77205.1"/>
    <property type="molecule type" value="Genomic_DNA"/>
</dbReference>
<accession>A0ABC8C5P6</accession>
<name>A0ABC8C5P6_9ACTN</name>
<sequence length="129" mass="12902">MDGAPAPEDSPSPTPTHSGSVEVSGSTAPLAGREAGAGKARPGRSLPPLEPARAEPPEPPEPSGEPEEVAVDLPVSAPPSEAFSEPGTPAARAMDAAAVRQVQQVSLGAGIALVGIGLSFLALRLRRSD</sequence>
<dbReference type="KEGG" id="kab:B7C62_16610"/>